<dbReference type="InterPro" id="IPR017896">
    <property type="entry name" value="4Fe4S_Fe-S-bd"/>
</dbReference>
<dbReference type="SUPFAM" id="SSF54862">
    <property type="entry name" value="4Fe-4S ferredoxins"/>
    <property type="match status" value="1"/>
</dbReference>
<evidence type="ECO:0000256" key="5">
    <source>
        <dbReference type="ARBA" id="ARBA00023004"/>
    </source>
</evidence>
<dbReference type="PROSITE" id="PS51918">
    <property type="entry name" value="RADICAL_SAM"/>
    <property type="match status" value="1"/>
</dbReference>
<dbReference type="InterPro" id="IPR040074">
    <property type="entry name" value="BssD/PflA/YjjW"/>
</dbReference>
<evidence type="ECO:0000259" key="8">
    <source>
        <dbReference type="PROSITE" id="PS51379"/>
    </source>
</evidence>
<dbReference type="InterPro" id="IPR034457">
    <property type="entry name" value="Organic_radical-activating"/>
</dbReference>
<feature type="domain" description="4Fe-4S ferredoxin-type" evidence="8">
    <location>
        <begin position="78"/>
        <end position="106"/>
    </location>
</feature>
<dbReference type="PIRSF" id="PIRSF000371">
    <property type="entry name" value="PFL_act_enz"/>
    <property type="match status" value="1"/>
</dbReference>
<dbReference type="GO" id="GO:0046872">
    <property type="term" value="F:metal ion binding"/>
    <property type="evidence" value="ECO:0007669"/>
    <property type="project" value="UniProtKB-KW"/>
</dbReference>
<evidence type="ECO:0000256" key="6">
    <source>
        <dbReference type="ARBA" id="ARBA00023014"/>
    </source>
</evidence>
<dbReference type="InterPro" id="IPR012839">
    <property type="entry name" value="Organic_radical_activase"/>
</dbReference>
<evidence type="ECO:0000259" key="9">
    <source>
        <dbReference type="PROSITE" id="PS51918"/>
    </source>
</evidence>
<dbReference type="EMBL" id="JACOPF010000006">
    <property type="protein sequence ID" value="MBC5690582.1"/>
    <property type="molecule type" value="Genomic_DNA"/>
</dbReference>
<dbReference type="GO" id="GO:0051539">
    <property type="term" value="F:4 iron, 4 sulfur cluster binding"/>
    <property type="evidence" value="ECO:0007669"/>
    <property type="project" value="UniProtKB-KW"/>
</dbReference>
<dbReference type="InterPro" id="IPR058240">
    <property type="entry name" value="rSAM_sf"/>
</dbReference>
<dbReference type="PROSITE" id="PS00198">
    <property type="entry name" value="4FE4S_FER_1"/>
    <property type="match status" value="2"/>
</dbReference>
<keyword evidence="3" id="KW-0949">S-adenosyl-L-methionine</keyword>
<keyword evidence="2" id="KW-0004">4Fe-4S</keyword>
<gene>
    <name evidence="10" type="ORF">H8S37_16850</name>
</gene>
<name>A0A923LM77_9FIRM</name>
<comment type="caution">
    <text evidence="10">The sequence shown here is derived from an EMBL/GenBank/DDBJ whole genome shotgun (WGS) entry which is preliminary data.</text>
</comment>
<dbReference type="Gene3D" id="3.30.70.20">
    <property type="match status" value="1"/>
</dbReference>
<evidence type="ECO:0000256" key="4">
    <source>
        <dbReference type="ARBA" id="ARBA00022723"/>
    </source>
</evidence>
<dbReference type="PANTHER" id="PTHR30352:SF4">
    <property type="entry name" value="PYRUVATE FORMATE-LYASE 2-ACTIVATING ENZYME"/>
    <property type="match status" value="1"/>
</dbReference>
<evidence type="ECO:0000313" key="10">
    <source>
        <dbReference type="EMBL" id="MBC5690582.1"/>
    </source>
</evidence>
<keyword evidence="4" id="KW-0479">Metal-binding</keyword>
<dbReference type="PROSITE" id="PS51379">
    <property type="entry name" value="4FE4S_FER_2"/>
    <property type="match status" value="2"/>
</dbReference>
<dbReference type="AlphaFoldDB" id="A0A923LM77"/>
<dbReference type="RefSeq" id="WP_186877235.1">
    <property type="nucleotide sequence ID" value="NZ_JACOPF010000006.1"/>
</dbReference>
<reference evidence="10" key="1">
    <citation type="submission" date="2020-08" db="EMBL/GenBank/DDBJ databases">
        <title>Genome public.</title>
        <authorList>
            <person name="Liu C."/>
            <person name="Sun Q."/>
        </authorList>
    </citation>
    <scope>NUCLEOTIDE SEQUENCE</scope>
    <source>
        <strain evidence="10">NSJ-55</strain>
    </source>
</reference>
<sequence length="303" mass="34068">MNRRTLPVSNIERFAIHDGPGIRTTVFLQSCPLRCQWCANPEAQTEGKHLMFLEQKCVGCGSCVKNCPQHAITIREGKARVCREKCIVCGKCAQTCPNEALSISGKQMTPDEIYDIVVRDSIYYEKTGGGVTFSGGEALLHIEEIAILTDRLRRAGIHTAVETCGYVPEAYIKKAVQAIELFLFDIKTLDADKMKRYTEGELSVVLNNFTYVAKCGPDRVTARIPVIPNLNHTEKEMLEIFQFLVDNHVKKADLLPYHTLGITKYKQLGKEYPFDCRESLRPDELIRYRSIGEEMGLCITIGG</sequence>
<evidence type="ECO:0000256" key="3">
    <source>
        <dbReference type="ARBA" id="ARBA00022691"/>
    </source>
</evidence>
<protein>
    <submittedName>
        <fullName evidence="10">Glycyl-radical enzyme activating protein</fullName>
    </submittedName>
</protein>
<evidence type="ECO:0000256" key="7">
    <source>
        <dbReference type="ARBA" id="ARBA00047365"/>
    </source>
</evidence>
<feature type="domain" description="Radical SAM core" evidence="9">
    <location>
        <begin position="17"/>
        <end position="298"/>
    </location>
</feature>
<keyword evidence="5" id="KW-0408">Iron</keyword>
<dbReference type="NCBIfam" id="TIGR02494">
    <property type="entry name" value="PFLE_PFLC"/>
    <property type="match status" value="1"/>
</dbReference>
<comment type="catalytic activity">
    <reaction evidence="7">
        <text>glycyl-[protein] + reduced [flavodoxin] + S-adenosyl-L-methionine = glycin-2-yl radical-[protein] + semiquinone [flavodoxin] + 5'-deoxyadenosine + L-methionine + H(+)</text>
        <dbReference type="Rhea" id="RHEA:61976"/>
        <dbReference type="Rhea" id="RHEA-COMP:10622"/>
        <dbReference type="Rhea" id="RHEA-COMP:14480"/>
        <dbReference type="Rhea" id="RHEA-COMP:15993"/>
        <dbReference type="Rhea" id="RHEA-COMP:15994"/>
        <dbReference type="ChEBI" id="CHEBI:15378"/>
        <dbReference type="ChEBI" id="CHEBI:17319"/>
        <dbReference type="ChEBI" id="CHEBI:29947"/>
        <dbReference type="ChEBI" id="CHEBI:32722"/>
        <dbReference type="ChEBI" id="CHEBI:57618"/>
        <dbReference type="ChEBI" id="CHEBI:57844"/>
        <dbReference type="ChEBI" id="CHEBI:59789"/>
        <dbReference type="ChEBI" id="CHEBI:140311"/>
    </reaction>
</comment>
<keyword evidence="6" id="KW-0411">Iron-sulfur</keyword>
<dbReference type="Pfam" id="PF00037">
    <property type="entry name" value="Fer4"/>
    <property type="match status" value="2"/>
</dbReference>
<dbReference type="SFLD" id="SFLDS00029">
    <property type="entry name" value="Radical_SAM"/>
    <property type="match status" value="1"/>
</dbReference>
<organism evidence="10 11">
    <name type="scientific">Mediterraneibacter hominis</name>
    <dbReference type="NCBI Taxonomy" id="2763054"/>
    <lineage>
        <taxon>Bacteria</taxon>
        <taxon>Bacillati</taxon>
        <taxon>Bacillota</taxon>
        <taxon>Clostridia</taxon>
        <taxon>Lachnospirales</taxon>
        <taxon>Lachnospiraceae</taxon>
        <taxon>Mediterraneibacter</taxon>
    </lineage>
</organism>
<dbReference type="InterPro" id="IPR017900">
    <property type="entry name" value="4Fe4S_Fe_S_CS"/>
</dbReference>
<dbReference type="Pfam" id="PF04055">
    <property type="entry name" value="Radical_SAM"/>
    <property type="match status" value="1"/>
</dbReference>
<dbReference type="SFLD" id="SFLDG01066">
    <property type="entry name" value="organic_radical-activating_enz"/>
    <property type="match status" value="1"/>
</dbReference>
<proteinExistence type="predicted"/>
<evidence type="ECO:0000256" key="1">
    <source>
        <dbReference type="ARBA" id="ARBA00001966"/>
    </source>
</evidence>
<dbReference type="Gene3D" id="3.20.20.70">
    <property type="entry name" value="Aldolase class I"/>
    <property type="match status" value="1"/>
</dbReference>
<accession>A0A923LM77</accession>
<dbReference type="InterPro" id="IPR013785">
    <property type="entry name" value="Aldolase_TIM"/>
</dbReference>
<dbReference type="GO" id="GO:0016491">
    <property type="term" value="F:oxidoreductase activity"/>
    <property type="evidence" value="ECO:0007669"/>
    <property type="project" value="InterPro"/>
</dbReference>
<feature type="domain" description="4Fe-4S ferredoxin-type" evidence="8">
    <location>
        <begin position="48"/>
        <end position="77"/>
    </location>
</feature>
<dbReference type="InterPro" id="IPR007197">
    <property type="entry name" value="rSAM"/>
</dbReference>
<evidence type="ECO:0000256" key="2">
    <source>
        <dbReference type="ARBA" id="ARBA00022485"/>
    </source>
</evidence>
<keyword evidence="11" id="KW-1185">Reference proteome</keyword>
<evidence type="ECO:0000313" key="11">
    <source>
        <dbReference type="Proteomes" id="UP000652477"/>
    </source>
</evidence>
<dbReference type="PANTHER" id="PTHR30352">
    <property type="entry name" value="PYRUVATE FORMATE-LYASE-ACTIVATING ENZYME"/>
    <property type="match status" value="1"/>
</dbReference>
<comment type="cofactor">
    <cofactor evidence="1">
        <name>[4Fe-4S] cluster</name>
        <dbReference type="ChEBI" id="CHEBI:49883"/>
    </cofactor>
</comment>
<dbReference type="SFLD" id="SFLDG01118">
    <property type="entry name" value="activating_enzymes__group_2"/>
    <property type="match status" value="1"/>
</dbReference>
<dbReference type="SUPFAM" id="SSF102114">
    <property type="entry name" value="Radical SAM enzymes"/>
    <property type="match status" value="1"/>
</dbReference>
<dbReference type="Proteomes" id="UP000652477">
    <property type="component" value="Unassembled WGS sequence"/>
</dbReference>